<keyword evidence="1" id="KW-0812">Transmembrane</keyword>
<organism evidence="2 3">
    <name type="scientific">Actinoplanes sandaracinus</name>
    <dbReference type="NCBI Taxonomy" id="3045177"/>
    <lineage>
        <taxon>Bacteria</taxon>
        <taxon>Bacillati</taxon>
        <taxon>Actinomycetota</taxon>
        <taxon>Actinomycetes</taxon>
        <taxon>Micromonosporales</taxon>
        <taxon>Micromonosporaceae</taxon>
        <taxon>Actinoplanes</taxon>
    </lineage>
</organism>
<dbReference type="Pfam" id="PF10990">
    <property type="entry name" value="DUF2809"/>
    <property type="match status" value="1"/>
</dbReference>
<keyword evidence="1" id="KW-1133">Transmembrane helix</keyword>
<accession>A0ABT6WF57</accession>
<keyword evidence="3" id="KW-1185">Reference proteome</keyword>
<dbReference type="EMBL" id="JASCTH010000004">
    <property type="protein sequence ID" value="MDI6098342.1"/>
    <property type="molecule type" value="Genomic_DNA"/>
</dbReference>
<evidence type="ECO:0000256" key="1">
    <source>
        <dbReference type="SAM" id="Phobius"/>
    </source>
</evidence>
<dbReference type="RefSeq" id="WP_282757959.1">
    <property type="nucleotide sequence ID" value="NZ_JASCTH010000004.1"/>
</dbReference>
<proteinExistence type="predicted"/>
<dbReference type="InterPro" id="IPR021257">
    <property type="entry name" value="DUF2809"/>
</dbReference>
<name>A0ABT6WF57_9ACTN</name>
<dbReference type="Proteomes" id="UP001241758">
    <property type="component" value="Unassembled WGS sequence"/>
</dbReference>
<reference evidence="2 3" key="1">
    <citation type="submission" date="2023-05" db="EMBL/GenBank/DDBJ databases">
        <title>Actinoplanes sp. NEAU-A12 genome sequencing.</title>
        <authorList>
            <person name="Wang Z.-S."/>
        </authorList>
    </citation>
    <scope>NUCLEOTIDE SEQUENCE [LARGE SCALE GENOMIC DNA]</scope>
    <source>
        <strain evidence="2 3">NEAU-A12</strain>
    </source>
</reference>
<feature type="transmembrane region" description="Helical" evidence="1">
    <location>
        <begin position="41"/>
        <end position="57"/>
    </location>
</feature>
<evidence type="ECO:0000313" key="3">
    <source>
        <dbReference type="Proteomes" id="UP001241758"/>
    </source>
</evidence>
<protein>
    <submittedName>
        <fullName evidence="2">DUF2809 domain-containing protein</fullName>
    </submittedName>
</protein>
<evidence type="ECO:0000313" key="2">
    <source>
        <dbReference type="EMBL" id="MDI6098342.1"/>
    </source>
</evidence>
<gene>
    <name evidence="2" type="ORF">QLQ12_06970</name>
</gene>
<sequence>MSISHARFRLAMLGAAAAVVTVALAIRAVAPIGGWLEQSSGTALYASMVYAGVLFLAPRLSPVKAGAITLTWCWGVELGQLTGIPAALSAESLAARMILGAAFDPADLLRYPLGVIPLVVVHQLRRTPGTPGAGPGHHGSPDCR</sequence>
<comment type="caution">
    <text evidence="2">The sequence shown here is derived from an EMBL/GenBank/DDBJ whole genome shotgun (WGS) entry which is preliminary data.</text>
</comment>
<keyword evidence="1" id="KW-0472">Membrane</keyword>